<gene>
    <name evidence="1" type="ORF">HYPSUDRAFT_651392</name>
</gene>
<dbReference type="EMBL" id="KN817549">
    <property type="protein sequence ID" value="KJA22508.1"/>
    <property type="molecule type" value="Genomic_DNA"/>
</dbReference>
<keyword evidence="2" id="KW-1185">Reference proteome</keyword>
<name>A0A0D2MFX1_HYPSF</name>
<dbReference type="Proteomes" id="UP000054270">
    <property type="component" value="Unassembled WGS sequence"/>
</dbReference>
<reference evidence="2" key="1">
    <citation type="submission" date="2014-04" db="EMBL/GenBank/DDBJ databases">
        <title>Evolutionary Origins and Diversification of the Mycorrhizal Mutualists.</title>
        <authorList>
            <consortium name="DOE Joint Genome Institute"/>
            <consortium name="Mycorrhizal Genomics Consortium"/>
            <person name="Kohler A."/>
            <person name="Kuo A."/>
            <person name="Nagy L.G."/>
            <person name="Floudas D."/>
            <person name="Copeland A."/>
            <person name="Barry K.W."/>
            <person name="Cichocki N."/>
            <person name="Veneault-Fourrey C."/>
            <person name="LaButti K."/>
            <person name="Lindquist E.A."/>
            <person name="Lipzen A."/>
            <person name="Lundell T."/>
            <person name="Morin E."/>
            <person name="Murat C."/>
            <person name="Riley R."/>
            <person name="Ohm R."/>
            <person name="Sun H."/>
            <person name="Tunlid A."/>
            <person name="Henrissat B."/>
            <person name="Grigoriev I.V."/>
            <person name="Hibbett D.S."/>
            <person name="Martin F."/>
        </authorList>
    </citation>
    <scope>NUCLEOTIDE SEQUENCE [LARGE SCALE GENOMIC DNA]</scope>
    <source>
        <strain evidence="2">FD-334 SS-4</strain>
    </source>
</reference>
<evidence type="ECO:0000313" key="2">
    <source>
        <dbReference type="Proteomes" id="UP000054270"/>
    </source>
</evidence>
<accession>A0A0D2MFX1</accession>
<proteinExistence type="predicted"/>
<evidence type="ECO:0000313" key="1">
    <source>
        <dbReference type="EMBL" id="KJA22508.1"/>
    </source>
</evidence>
<sequence length="108" mass="12171">MDARRGVAGHLQMTTFARAAHRYRCLHRSPETQSIHARVYVHKVQTRKAIRSRAPTFIANRMSTCGRVEMHIFASGVEHIVGMIASSQCVLDMHGRNSLQRPGFDEGL</sequence>
<organism evidence="1 2">
    <name type="scientific">Hypholoma sublateritium (strain FD-334 SS-4)</name>
    <dbReference type="NCBI Taxonomy" id="945553"/>
    <lineage>
        <taxon>Eukaryota</taxon>
        <taxon>Fungi</taxon>
        <taxon>Dikarya</taxon>
        <taxon>Basidiomycota</taxon>
        <taxon>Agaricomycotina</taxon>
        <taxon>Agaricomycetes</taxon>
        <taxon>Agaricomycetidae</taxon>
        <taxon>Agaricales</taxon>
        <taxon>Agaricineae</taxon>
        <taxon>Strophariaceae</taxon>
        <taxon>Hypholoma</taxon>
    </lineage>
</organism>
<dbReference type="AlphaFoldDB" id="A0A0D2MFX1"/>
<protein>
    <submittedName>
        <fullName evidence="1">Uncharacterized protein</fullName>
    </submittedName>
</protein>